<sequence>MANETVSTAEFETEKDAGSGDAGLVKLWLAAIDLSSREEESWRKEAETTVKTFRNGDSRRNGAIEREQEFNILYSNIETLAPAIYNSTPIPDVRTRYDKNDPVAKEAGDFIERCLSYDLDVDEFDPNMEAAVQDSELVGRGVTRVRYVPYISGDKETGEKLAWEEVPSEHVPWANFRRGPARCWYDVPWIAFELFLTRDQILKLSPKLGGQVNLDYSSTDDAEKQSQDSQPPEIFKRARVWEIWDKEKREVIFIATGYKDAPLLVEKDPLGLTQFFPIPRPLMSVQTSDTLVPIPPYRMYKAQAEELSSITVRINALIKMLKVRGVRDGQITEFDAVADAEDGDLVPMEDATALYSQAGGLEKAIWLMPIDMVQTTLQGLYIQREQVKQVIYEITGISDILRGASDPNETLGAQNIKAQFGSQRIQKKQKEAARYARDLLRIKAELIANKFQPQTLLMMTGIKLPSAEEKQMVLQRIQQEQMKAQQTGQPPQIPDEAQEVLDKPTFEEVLQLLRSDVQRQYRIDVESDSTIRADLARSQENMSMFLQGTAQYIQATAPAVQANIISKKAAVVIYSSFARNYKLGKSAEDALATLEDDAAKSEGQPDPAQQAQEQAQQAEQQKMKAEVDKMNLQASLDKQSKEMDMEMKRQEHDLQMEKMRADMEFREQELAFKERELQMKERASLLDAAIHQRTATINAEATEHKARLGMETVEHKAKMARQPQKEDA</sequence>
<name>A0AAJ2H138_9HYPH</name>
<feature type="coiled-coil region" evidence="1">
    <location>
        <begin position="425"/>
        <end position="487"/>
    </location>
</feature>
<feature type="region of interest" description="Disordered" evidence="2">
    <location>
        <begin position="597"/>
        <end position="624"/>
    </location>
</feature>
<reference evidence="3" key="1">
    <citation type="submission" date="2023-04" db="EMBL/GenBank/DDBJ databases">
        <title>Genomic characterization of faba bean (Vicia faba) microsymbionts in Mexican soils.</title>
        <authorList>
            <person name="Rivera Orduna F.N."/>
            <person name="Guevara-Luna J."/>
            <person name="Yan J."/>
            <person name="Arroyo-Herrera I."/>
            <person name="Li Y."/>
            <person name="Vasquez-Murrieta M.S."/>
            <person name="Wang E.T."/>
        </authorList>
    </citation>
    <scope>NUCLEOTIDE SEQUENCE</scope>
    <source>
        <strain evidence="3">CH26</strain>
    </source>
</reference>
<feature type="compositionally biased region" description="Low complexity" evidence="2">
    <location>
        <begin position="608"/>
        <end position="620"/>
    </location>
</feature>
<protein>
    <submittedName>
        <fullName evidence="3">Uncharacterized protein</fullName>
    </submittedName>
</protein>
<gene>
    <name evidence="3" type="ORF">RJJ65_32130</name>
</gene>
<dbReference type="RefSeq" id="WP_310865768.1">
    <property type="nucleotide sequence ID" value="NZ_JAVLSF010000036.1"/>
</dbReference>
<evidence type="ECO:0000313" key="4">
    <source>
        <dbReference type="Proteomes" id="UP001268610"/>
    </source>
</evidence>
<organism evidence="3 4">
    <name type="scientific">Rhizobium hidalgonense</name>
    <dbReference type="NCBI Taxonomy" id="1538159"/>
    <lineage>
        <taxon>Bacteria</taxon>
        <taxon>Pseudomonadati</taxon>
        <taxon>Pseudomonadota</taxon>
        <taxon>Alphaproteobacteria</taxon>
        <taxon>Hyphomicrobiales</taxon>
        <taxon>Rhizobiaceae</taxon>
        <taxon>Rhizobium/Agrobacterium group</taxon>
        <taxon>Rhizobium</taxon>
    </lineage>
</organism>
<feature type="region of interest" description="Disordered" evidence="2">
    <location>
        <begin position="706"/>
        <end position="728"/>
    </location>
</feature>
<accession>A0AAJ2H138</accession>
<dbReference type="Proteomes" id="UP001268610">
    <property type="component" value="Unassembled WGS sequence"/>
</dbReference>
<evidence type="ECO:0000256" key="1">
    <source>
        <dbReference type="SAM" id="Coils"/>
    </source>
</evidence>
<evidence type="ECO:0000256" key="2">
    <source>
        <dbReference type="SAM" id="MobiDB-lite"/>
    </source>
</evidence>
<dbReference type="AlphaFoldDB" id="A0AAJ2H138"/>
<keyword evidence="1" id="KW-0175">Coiled coil</keyword>
<evidence type="ECO:0000313" key="3">
    <source>
        <dbReference type="EMBL" id="MDR9777207.1"/>
    </source>
</evidence>
<proteinExistence type="predicted"/>
<dbReference type="EMBL" id="JAVLSF010000036">
    <property type="protein sequence ID" value="MDR9777207.1"/>
    <property type="molecule type" value="Genomic_DNA"/>
</dbReference>
<comment type="caution">
    <text evidence="3">The sequence shown here is derived from an EMBL/GenBank/DDBJ whole genome shotgun (WGS) entry which is preliminary data.</text>
</comment>